<dbReference type="OrthoDB" id="8156917at2"/>
<protein>
    <submittedName>
        <fullName evidence="1">Putative NAD(P)H nitroreductase/MT3217</fullName>
    </submittedName>
</protein>
<sequence length="321" mass="35041">MMDRQTFERIVAQAALAPSVHNTQPARWRLDETGIDVLCDGAVALPVGDPDGRDAALSCGAAVEATVIALSAEGIAVTVEDLWAGQGPGVRPVARLTFAGSCEPDPMARQLERRYTHRGLFAEGPVSLFGWGRADTMLLTDPTRKAWLAALNDRVSLQVMRDARFRRELLGWIRLLPWDRRAEIDGLSREAMRMSPAVAIAARLVLGPLWRLCDLLGLTAAITAEAEATISAQAIACFHRPLDESPVVSGRAYLRMCLEAAHLGMAGWPMAALADTRESRTEICQRIGIPEDRRLVQVLRFGKVDGPPPPRARRSAETLIL</sequence>
<dbReference type="SUPFAM" id="SSF55469">
    <property type="entry name" value="FMN-dependent nitroreductase-like"/>
    <property type="match status" value="1"/>
</dbReference>
<dbReference type="Gene3D" id="3.40.109.10">
    <property type="entry name" value="NADH Oxidase"/>
    <property type="match status" value="1"/>
</dbReference>
<dbReference type="AlphaFoldDB" id="A0A238LJI9"/>
<gene>
    <name evidence="1" type="ORF">LOM8899_03298</name>
</gene>
<organism evidence="1 2">
    <name type="scientific">Flavimaricola marinus</name>
    <dbReference type="NCBI Taxonomy" id="1819565"/>
    <lineage>
        <taxon>Bacteria</taxon>
        <taxon>Pseudomonadati</taxon>
        <taxon>Pseudomonadota</taxon>
        <taxon>Alphaproteobacteria</taxon>
        <taxon>Rhodobacterales</taxon>
        <taxon>Paracoccaceae</taxon>
        <taxon>Flavimaricola</taxon>
    </lineage>
</organism>
<reference evidence="1 2" key="1">
    <citation type="submission" date="2017-05" db="EMBL/GenBank/DDBJ databases">
        <authorList>
            <person name="Song R."/>
            <person name="Chenine A.L."/>
            <person name="Ruprecht R.M."/>
        </authorList>
    </citation>
    <scope>NUCLEOTIDE SEQUENCE [LARGE SCALE GENOMIC DNA]</scope>
    <source>
        <strain evidence="1 2">CECT 8899</strain>
    </source>
</reference>
<keyword evidence="2" id="KW-1185">Reference proteome</keyword>
<dbReference type="InterPro" id="IPR000415">
    <property type="entry name" value="Nitroreductase-like"/>
</dbReference>
<accession>A0A238LJI9</accession>
<dbReference type="GO" id="GO:0016491">
    <property type="term" value="F:oxidoreductase activity"/>
    <property type="evidence" value="ECO:0007669"/>
    <property type="project" value="InterPro"/>
</dbReference>
<name>A0A238LJI9_9RHOB</name>
<proteinExistence type="predicted"/>
<dbReference type="Proteomes" id="UP000201613">
    <property type="component" value="Unassembled WGS sequence"/>
</dbReference>
<dbReference type="RefSeq" id="WP_093993320.1">
    <property type="nucleotide sequence ID" value="NZ_FXZK01000007.1"/>
</dbReference>
<dbReference type="EMBL" id="FXZK01000007">
    <property type="protein sequence ID" value="SMY09136.1"/>
    <property type="molecule type" value="Genomic_DNA"/>
</dbReference>
<evidence type="ECO:0000313" key="1">
    <source>
        <dbReference type="EMBL" id="SMY09136.1"/>
    </source>
</evidence>
<evidence type="ECO:0000313" key="2">
    <source>
        <dbReference type="Proteomes" id="UP000201613"/>
    </source>
</evidence>